<dbReference type="GO" id="GO:0005886">
    <property type="term" value="C:plasma membrane"/>
    <property type="evidence" value="ECO:0007669"/>
    <property type="project" value="TreeGrafter"/>
</dbReference>
<keyword evidence="5 6" id="KW-0472">Membrane</keyword>
<feature type="transmembrane region" description="Helical" evidence="6">
    <location>
        <begin position="246"/>
        <end position="268"/>
    </location>
</feature>
<comment type="subcellular location">
    <subcellularLocation>
        <location evidence="1">Membrane</location>
        <topology evidence="1">Multi-pass membrane protein</topology>
    </subcellularLocation>
</comment>
<gene>
    <name evidence="8" type="ordered locus">UWK_00428</name>
</gene>
<dbReference type="KEGG" id="dsf:UWK_00428"/>
<feature type="transmembrane region" description="Helical" evidence="6">
    <location>
        <begin position="6"/>
        <end position="29"/>
    </location>
</feature>
<reference evidence="9" key="1">
    <citation type="journal article" date="2013" name="Stand. Genomic Sci.">
        <title>Complete genome sequence of Desulfocapsa sulfexigens, a marine deltaproteobacterium specialized in disproportionating inorganic sulfur compounds.</title>
        <authorList>
            <person name="Finster K.W."/>
            <person name="Kjeldsen K.U."/>
            <person name="Kube M."/>
            <person name="Reinhardt R."/>
            <person name="Mussmann M."/>
            <person name="Amann R."/>
            <person name="Schreiber L."/>
        </authorList>
    </citation>
    <scope>NUCLEOTIDE SEQUENCE [LARGE SCALE GENOMIC DNA]</scope>
    <source>
        <strain evidence="9">DSM 10523 / SB164P1</strain>
    </source>
</reference>
<dbReference type="InterPro" id="IPR002541">
    <property type="entry name" value="Cyt_c_assembly"/>
</dbReference>
<dbReference type="NCBIfam" id="TIGR03144">
    <property type="entry name" value="cytochr_II_ccsB"/>
    <property type="match status" value="1"/>
</dbReference>
<dbReference type="EMBL" id="CP003985">
    <property type="protein sequence ID" value="AGF77012.1"/>
    <property type="molecule type" value="Genomic_DNA"/>
</dbReference>
<dbReference type="STRING" id="1167006.UWK_00428"/>
<evidence type="ECO:0000256" key="1">
    <source>
        <dbReference type="ARBA" id="ARBA00004141"/>
    </source>
</evidence>
<evidence type="ECO:0000259" key="7">
    <source>
        <dbReference type="Pfam" id="PF01578"/>
    </source>
</evidence>
<feature type="transmembrane region" description="Helical" evidence="6">
    <location>
        <begin position="41"/>
        <end position="60"/>
    </location>
</feature>
<evidence type="ECO:0000313" key="8">
    <source>
        <dbReference type="EMBL" id="AGF77012.1"/>
    </source>
</evidence>
<dbReference type="PANTHER" id="PTHR30071">
    <property type="entry name" value="HEME EXPORTER PROTEIN C"/>
    <property type="match status" value="1"/>
</dbReference>
<dbReference type="InterPro" id="IPR045062">
    <property type="entry name" value="Cyt_c_biogenesis_CcsA/CcmC"/>
</dbReference>
<protein>
    <submittedName>
        <fullName evidence="8">Cytochrome c-type biogenesis protein CcsB</fullName>
    </submittedName>
</protein>
<dbReference type="OrthoDB" id="9814290at2"/>
<dbReference type="RefSeq" id="WP_015402710.1">
    <property type="nucleotide sequence ID" value="NC_020304.1"/>
</dbReference>
<evidence type="ECO:0000313" key="9">
    <source>
        <dbReference type="Proteomes" id="UP000011721"/>
    </source>
</evidence>
<keyword evidence="2 6" id="KW-0812">Transmembrane</keyword>
<keyword evidence="9" id="KW-1185">Reference proteome</keyword>
<name>M1P5R9_DESSD</name>
<feature type="transmembrane region" description="Helical" evidence="6">
    <location>
        <begin position="134"/>
        <end position="156"/>
    </location>
</feature>
<dbReference type="PATRIC" id="fig|1167006.5.peg.491"/>
<dbReference type="PANTHER" id="PTHR30071:SF1">
    <property type="entry name" value="CYTOCHROME B_B6 PROTEIN-RELATED"/>
    <property type="match status" value="1"/>
</dbReference>
<keyword evidence="4 6" id="KW-1133">Transmembrane helix</keyword>
<feature type="transmembrane region" description="Helical" evidence="6">
    <location>
        <begin position="96"/>
        <end position="114"/>
    </location>
</feature>
<dbReference type="Pfam" id="PF01578">
    <property type="entry name" value="Cytochrom_C_asm"/>
    <property type="match status" value="1"/>
</dbReference>
<proteinExistence type="predicted"/>
<dbReference type="AlphaFoldDB" id="M1P5R9"/>
<dbReference type="GO" id="GO:0020037">
    <property type="term" value="F:heme binding"/>
    <property type="evidence" value="ECO:0007669"/>
    <property type="project" value="InterPro"/>
</dbReference>
<dbReference type="HOGENOM" id="CLU_049710_2_2_7"/>
<evidence type="ECO:0000256" key="3">
    <source>
        <dbReference type="ARBA" id="ARBA00022748"/>
    </source>
</evidence>
<dbReference type="InterPro" id="IPR017562">
    <property type="entry name" value="Cyt_c_biogenesis_CcsA"/>
</dbReference>
<dbReference type="GO" id="GO:0017004">
    <property type="term" value="P:cytochrome complex assembly"/>
    <property type="evidence" value="ECO:0007669"/>
    <property type="project" value="UniProtKB-KW"/>
</dbReference>
<evidence type="ECO:0000256" key="2">
    <source>
        <dbReference type="ARBA" id="ARBA00022692"/>
    </source>
</evidence>
<accession>M1P5R9</accession>
<dbReference type="Proteomes" id="UP000011721">
    <property type="component" value="Chromosome"/>
</dbReference>
<evidence type="ECO:0000256" key="4">
    <source>
        <dbReference type="ARBA" id="ARBA00022989"/>
    </source>
</evidence>
<evidence type="ECO:0000256" key="6">
    <source>
        <dbReference type="SAM" id="Phobius"/>
    </source>
</evidence>
<evidence type="ECO:0000256" key="5">
    <source>
        <dbReference type="ARBA" id="ARBA00023136"/>
    </source>
</evidence>
<sequence length="276" mass="31443">MLSEINYLLFNSVVVVSFVASAVYLVFFFSQREDLRTIARTIFIGSGVLQSFYILSRYIIAGHTPITSQHEAVVFFAWSVTWAYLSFHWRYSVRNFGTFVSILVFIMLLIAAMVSREFHPLAPALQSLWLPVHAGVAVMAYGFLALAFCGAIMYLLQERELKSKKFGFFFSRLPSLDSLDQLNNHCLTAGFGLLTLGIITGSIWARQAWGTYWHWDPKETWSLITWFLYAAQIHQRFTLGWRGKRAAVMSIVGFIAVIFTLWGVNYLLGGVHSYAQ</sequence>
<keyword evidence="3" id="KW-0201">Cytochrome c-type biogenesis</keyword>
<dbReference type="eggNOG" id="COG0755">
    <property type="taxonomic scope" value="Bacteria"/>
</dbReference>
<feature type="domain" description="Cytochrome c assembly protein" evidence="7">
    <location>
        <begin position="71"/>
        <end position="272"/>
    </location>
</feature>
<organism evidence="8 9">
    <name type="scientific">Desulfocapsa sulfexigens (strain DSM 10523 / SB164P1)</name>
    <dbReference type="NCBI Taxonomy" id="1167006"/>
    <lineage>
        <taxon>Bacteria</taxon>
        <taxon>Pseudomonadati</taxon>
        <taxon>Thermodesulfobacteriota</taxon>
        <taxon>Desulfobulbia</taxon>
        <taxon>Desulfobulbales</taxon>
        <taxon>Desulfocapsaceae</taxon>
        <taxon>Desulfocapsa</taxon>
    </lineage>
</organism>